<dbReference type="Gene3D" id="2.40.110.10">
    <property type="entry name" value="Butyryl-CoA Dehydrogenase, subunit A, domain 2"/>
    <property type="match status" value="1"/>
</dbReference>
<keyword evidence="3" id="KW-0285">Flavoprotein</keyword>
<comment type="similarity">
    <text evidence="2">Belongs to the acyl-CoA dehydrogenase family.</text>
</comment>
<dbReference type="SUPFAM" id="SSF47203">
    <property type="entry name" value="Acyl-CoA dehydrogenase C-terminal domain-like"/>
    <property type="match status" value="1"/>
</dbReference>
<dbReference type="InterPro" id="IPR037069">
    <property type="entry name" value="AcylCoA_DH/ox_N_sf"/>
</dbReference>
<dbReference type="Gene3D" id="1.20.140.10">
    <property type="entry name" value="Butyryl-CoA Dehydrogenase, subunit A, domain 3"/>
    <property type="match status" value="1"/>
</dbReference>
<dbReference type="PANTHER" id="PTHR43884:SF20">
    <property type="entry name" value="ACYL-COA DEHYDROGENASE FADE28"/>
    <property type="match status" value="1"/>
</dbReference>
<reference evidence="8 9" key="1">
    <citation type="submission" date="2023-04" db="EMBL/GenBank/DDBJ databases">
        <title>Jannaschia ovalis sp. nov., a marine bacterium isolated from sea tidal flat.</title>
        <authorList>
            <person name="Kwon D.Y."/>
            <person name="Kim J.-J."/>
        </authorList>
    </citation>
    <scope>NUCLEOTIDE SEQUENCE [LARGE SCALE GENOMIC DNA]</scope>
    <source>
        <strain evidence="8 9">GRR-S6-38</strain>
    </source>
</reference>
<evidence type="ECO:0000313" key="9">
    <source>
        <dbReference type="Proteomes" id="UP001243420"/>
    </source>
</evidence>
<accession>A0ABY8LA81</accession>
<evidence type="ECO:0000259" key="6">
    <source>
        <dbReference type="Pfam" id="PF00441"/>
    </source>
</evidence>
<dbReference type="Gene3D" id="1.10.540.10">
    <property type="entry name" value="Acyl-CoA dehydrogenase/oxidase, N-terminal domain"/>
    <property type="match status" value="1"/>
</dbReference>
<dbReference type="InterPro" id="IPR013786">
    <property type="entry name" value="AcylCoA_DH/ox_N"/>
</dbReference>
<evidence type="ECO:0000259" key="7">
    <source>
        <dbReference type="Pfam" id="PF02771"/>
    </source>
</evidence>
<dbReference type="InterPro" id="IPR009100">
    <property type="entry name" value="AcylCoA_DH/oxidase_NM_dom_sf"/>
</dbReference>
<evidence type="ECO:0000256" key="4">
    <source>
        <dbReference type="ARBA" id="ARBA00022827"/>
    </source>
</evidence>
<organism evidence="8 9">
    <name type="scientific">Jannaschia ovalis</name>
    <dbReference type="NCBI Taxonomy" id="3038773"/>
    <lineage>
        <taxon>Bacteria</taxon>
        <taxon>Pseudomonadati</taxon>
        <taxon>Pseudomonadota</taxon>
        <taxon>Alphaproteobacteria</taxon>
        <taxon>Rhodobacterales</taxon>
        <taxon>Roseobacteraceae</taxon>
        <taxon>Jannaschia</taxon>
    </lineage>
</organism>
<dbReference type="Pfam" id="PF02771">
    <property type="entry name" value="Acyl-CoA_dh_N"/>
    <property type="match status" value="1"/>
</dbReference>
<feature type="domain" description="Acyl-CoA dehydrogenase/oxidase C-terminal" evidence="6">
    <location>
        <begin position="225"/>
        <end position="335"/>
    </location>
</feature>
<proteinExistence type="inferred from homology"/>
<feature type="domain" description="Acyl-CoA dehydrogenase/oxidase N-terminal" evidence="7">
    <location>
        <begin position="6"/>
        <end position="105"/>
    </location>
</feature>
<dbReference type="SUPFAM" id="SSF56645">
    <property type="entry name" value="Acyl-CoA dehydrogenase NM domain-like"/>
    <property type="match status" value="1"/>
</dbReference>
<dbReference type="InterPro" id="IPR036250">
    <property type="entry name" value="AcylCo_DH-like_C"/>
</dbReference>
<dbReference type="RefSeq" id="WP_279963857.1">
    <property type="nucleotide sequence ID" value="NZ_CP122537.1"/>
</dbReference>
<sequence length="359" mass="37980">MNFELSDEARMLQDGLRRFLRETYDAKTRNAAAEAPQGFPRAVWDGLAEMGVIGALFTEDQGGFGGTGFDIALVFEELGRAGAVDPMLDTGVLCGGLLAELGDTEAVEGVIAGGTQLALAHGEPGARYDSSTAETAAARDGDAWRLTGRKAVVVNAAAAEAFLVTARTDAGLGLFRVEAAALDFRPYPLNGGGTAAELALDAAPATLLAEEAGAILARAEARATLAICAEALGLMEAIRGLTADYLKTRKQFGQPIGKFQVLQHRMADMLIEIEQARSAVINLAGNLDGPDRDLHVAATKNLIGEVARLVVEESIQMHGGIGMTMEYDLGHLAKRLTMVDHRFGDALHHLERFIALRAA</sequence>
<keyword evidence="5" id="KW-0560">Oxidoreductase</keyword>
<dbReference type="CDD" id="cd00567">
    <property type="entry name" value="ACAD"/>
    <property type="match status" value="1"/>
</dbReference>
<gene>
    <name evidence="8" type="ORF">P8627_09485</name>
</gene>
<evidence type="ECO:0000256" key="3">
    <source>
        <dbReference type="ARBA" id="ARBA00022630"/>
    </source>
</evidence>
<comment type="cofactor">
    <cofactor evidence="1">
        <name>FAD</name>
        <dbReference type="ChEBI" id="CHEBI:57692"/>
    </cofactor>
</comment>
<dbReference type="PANTHER" id="PTHR43884">
    <property type="entry name" value="ACYL-COA DEHYDROGENASE"/>
    <property type="match status" value="1"/>
</dbReference>
<evidence type="ECO:0000256" key="5">
    <source>
        <dbReference type="ARBA" id="ARBA00023002"/>
    </source>
</evidence>
<dbReference type="EMBL" id="CP122537">
    <property type="protein sequence ID" value="WGH77283.1"/>
    <property type="molecule type" value="Genomic_DNA"/>
</dbReference>
<protein>
    <submittedName>
        <fullName evidence="8">Acyl-CoA dehydrogenase</fullName>
    </submittedName>
</protein>
<dbReference type="Pfam" id="PF00441">
    <property type="entry name" value="Acyl-CoA_dh_1"/>
    <property type="match status" value="1"/>
</dbReference>
<dbReference type="InterPro" id="IPR009075">
    <property type="entry name" value="AcylCo_DH/oxidase_C"/>
</dbReference>
<keyword evidence="4" id="KW-0274">FAD</keyword>
<evidence type="ECO:0000256" key="1">
    <source>
        <dbReference type="ARBA" id="ARBA00001974"/>
    </source>
</evidence>
<evidence type="ECO:0000313" key="8">
    <source>
        <dbReference type="EMBL" id="WGH77283.1"/>
    </source>
</evidence>
<evidence type="ECO:0000256" key="2">
    <source>
        <dbReference type="ARBA" id="ARBA00009347"/>
    </source>
</evidence>
<dbReference type="Proteomes" id="UP001243420">
    <property type="component" value="Chromosome"/>
</dbReference>
<keyword evidence="9" id="KW-1185">Reference proteome</keyword>
<dbReference type="InterPro" id="IPR046373">
    <property type="entry name" value="Acyl-CoA_Oxase/DH_mid-dom_sf"/>
</dbReference>
<name>A0ABY8LA81_9RHOB</name>